<reference evidence="2 3" key="1">
    <citation type="journal article" date="2013" name="Genome Biol.">
        <title>Genome of Acanthamoeba castellanii highlights extensive lateral gene transfer and early evolution of tyrosine kinase signaling.</title>
        <authorList>
            <person name="Clarke M."/>
            <person name="Lohan A.J."/>
            <person name="Liu B."/>
            <person name="Lagkouvardos I."/>
            <person name="Roy S."/>
            <person name="Zafar N."/>
            <person name="Bertelli C."/>
            <person name="Schilde C."/>
            <person name="Kianianmomeni A."/>
            <person name="Burglin T.R."/>
            <person name="Frech C."/>
            <person name="Turcotte B."/>
            <person name="Kopec K.O."/>
            <person name="Synnott J.M."/>
            <person name="Choo C."/>
            <person name="Paponov I."/>
            <person name="Finkler A."/>
            <person name="Soon Heng Tan C."/>
            <person name="Hutchins A.P."/>
            <person name="Weinmeier T."/>
            <person name="Rattei T."/>
            <person name="Chu J.S."/>
            <person name="Gimenez G."/>
            <person name="Irimia M."/>
            <person name="Rigden D.J."/>
            <person name="Fitzpatrick D.A."/>
            <person name="Lorenzo-Morales J."/>
            <person name="Bateman A."/>
            <person name="Chiu C.H."/>
            <person name="Tang P."/>
            <person name="Hegemann P."/>
            <person name="Fromm H."/>
            <person name="Raoult D."/>
            <person name="Greub G."/>
            <person name="Miranda-Saavedra D."/>
            <person name="Chen N."/>
            <person name="Nash P."/>
            <person name="Ginger M.L."/>
            <person name="Horn M."/>
            <person name="Schaap P."/>
            <person name="Caler L."/>
            <person name="Loftus B."/>
        </authorList>
    </citation>
    <scope>NUCLEOTIDE SEQUENCE [LARGE SCALE GENOMIC DNA]</scope>
    <source>
        <strain evidence="2 3">Neff</strain>
    </source>
</reference>
<dbReference type="AlphaFoldDB" id="L8HFF1"/>
<dbReference type="PANTHER" id="PTHR12459:SF15">
    <property type="entry name" value="TRANSMEMBRANE PROTEIN 135"/>
    <property type="match status" value="1"/>
</dbReference>
<dbReference type="VEuPathDB" id="AmoebaDB:ACA1_070940"/>
<dbReference type="InterPro" id="IPR026749">
    <property type="entry name" value="Tmem135"/>
</dbReference>
<feature type="region of interest" description="Disordered" evidence="1">
    <location>
        <begin position="232"/>
        <end position="269"/>
    </location>
</feature>
<feature type="compositionally biased region" description="Low complexity" evidence="1">
    <location>
        <begin position="58"/>
        <end position="75"/>
    </location>
</feature>
<feature type="region of interest" description="Disordered" evidence="1">
    <location>
        <begin position="20"/>
        <end position="75"/>
    </location>
</feature>
<feature type="compositionally biased region" description="Acidic residues" evidence="1">
    <location>
        <begin position="250"/>
        <end position="268"/>
    </location>
</feature>
<dbReference type="RefSeq" id="XP_004353001.1">
    <property type="nucleotide sequence ID" value="XM_004352949.1"/>
</dbReference>
<feature type="region of interest" description="Disordered" evidence="1">
    <location>
        <begin position="541"/>
        <end position="589"/>
    </location>
</feature>
<dbReference type="OrthoDB" id="291792at2759"/>
<sequence length="756" mass="82642">MEDDDGGGLLLLGGVVPLQQPQPHVKEEEEAKGFVARLAGRGKGKKEEGGPQYHHPGTTTTTASSSSRRPTTPTAARCVHGGGTTCAGWCVRTFARCFVVGSGLKTLLNVLVFAAFRRGRPLTARLVLRTLLDLRYGLFLGTYSSAWKALSCLTRAALRRTGPPPPAPLPHAQPRSSSSSRLALLLPPSRRPRGAAAAVVSLTSSGSEVAALPGSLARPCSSLALDAAAATTTTSSDLDDHDQEQQVDGGGDDDEVGWEEEEEEDEVAVADRDRRERWMLWAGDLAAGAASGLALYWLPQGDRKGLALYGLTRSGEFLARFLSANRLLPPLLERLAPHVDVALMTLSASQILFSYIMERDTLDPTYSSFLIKFGGKDVRVIDSIAPLRRGGKLNRAMFMEWAREHQLKDVMGVLFGLHHYKICDVVHPDSNCFSHFAGFTYEAFWRAFPMYATLHSVTTLVFLLLKLRGFIVARGYHRSLAFEVLPPSSSSPPPLPTERADDATHLELVPACAATAAAAGNDGGGRGRLALHRDASMRALHDSDHHDSHGGGRHDDEGGNTNTTTTTSINKDTDQVRRQAEGAEKRRRGPRELGRMVSCSIRNLCGHLRTRAHVLALLRFVLTQVLPKLALNITRSSLFLGLYCAAGWFSACLAQRAFLMRDVRCFYPVLALPGLASLIEVPARRRELALYCLPKAMESCYAVCKKYHMIPRGVQYFKNGEVFLFSVGSALTLFCYLNGKESIKPTFLHLMNWLWA</sequence>
<feature type="compositionally biased region" description="Basic and acidic residues" evidence="1">
    <location>
        <begin position="571"/>
        <end position="589"/>
    </location>
</feature>
<feature type="compositionally biased region" description="Pro residues" evidence="1">
    <location>
        <begin position="162"/>
        <end position="171"/>
    </location>
</feature>
<proteinExistence type="predicted"/>
<dbReference type="KEGG" id="acan:ACA1_070940"/>
<accession>L8HFF1</accession>
<gene>
    <name evidence="2" type="ORF">ACA1_070940</name>
</gene>
<organism evidence="2 3">
    <name type="scientific">Acanthamoeba castellanii (strain ATCC 30010 / Neff)</name>
    <dbReference type="NCBI Taxonomy" id="1257118"/>
    <lineage>
        <taxon>Eukaryota</taxon>
        <taxon>Amoebozoa</taxon>
        <taxon>Discosea</taxon>
        <taxon>Longamoebia</taxon>
        <taxon>Centramoebida</taxon>
        <taxon>Acanthamoebidae</taxon>
        <taxon>Acanthamoeba</taxon>
    </lineage>
</organism>
<keyword evidence="3" id="KW-1185">Reference proteome</keyword>
<feature type="region of interest" description="Disordered" evidence="1">
    <location>
        <begin position="161"/>
        <end position="180"/>
    </location>
</feature>
<dbReference type="Proteomes" id="UP000011083">
    <property type="component" value="Unassembled WGS sequence"/>
</dbReference>
<evidence type="ECO:0000313" key="3">
    <source>
        <dbReference type="Proteomes" id="UP000011083"/>
    </source>
</evidence>
<protein>
    <recommendedName>
        <fullName evidence="4">Transmembrane protein 135 N-terminal domain-containing protein</fullName>
    </recommendedName>
</protein>
<evidence type="ECO:0000256" key="1">
    <source>
        <dbReference type="SAM" id="MobiDB-lite"/>
    </source>
</evidence>
<feature type="compositionally biased region" description="Basic and acidic residues" evidence="1">
    <location>
        <begin position="541"/>
        <end position="557"/>
    </location>
</feature>
<dbReference type="EMBL" id="KB007857">
    <property type="protein sequence ID" value="ELR23473.1"/>
    <property type="molecule type" value="Genomic_DNA"/>
</dbReference>
<evidence type="ECO:0000313" key="2">
    <source>
        <dbReference type="EMBL" id="ELR23473.1"/>
    </source>
</evidence>
<evidence type="ECO:0008006" key="4">
    <source>
        <dbReference type="Google" id="ProtNLM"/>
    </source>
</evidence>
<dbReference type="GeneID" id="14924453"/>
<dbReference type="PANTHER" id="PTHR12459">
    <property type="entry name" value="TRANSMEMBRANE PROTEIN 135-RELATED"/>
    <property type="match status" value="1"/>
</dbReference>
<name>L8HFF1_ACACF</name>